<dbReference type="InterPro" id="IPR004127">
    <property type="entry name" value="Prefoldin_subunit_alpha"/>
</dbReference>
<dbReference type="InterPro" id="IPR009053">
    <property type="entry name" value="Prefoldin"/>
</dbReference>
<organism evidence="2 3">
    <name type="scientific">Kockovaella imperatae</name>
    <dbReference type="NCBI Taxonomy" id="4999"/>
    <lineage>
        <taxon>Eukaryota</taxon>
        <taxon>Fungi</taxon>
        <taxon>Dikarya</taxon>
        <taxon>Basidiomycota</taxon>
        <taxon>Agaricomycotina</taxon>
        <taxon>Tremellomycetes</taxon>
        <taxon>Tremellales</taxon>
        <taxon>Cuniculitremaceae</taxon>
        <taxon>Kockovaella</taxon>
    </lineage>
</organism>
<dbReference type="GeneID" id="33557057"/>
<dbReference type="Proteomes" id="UP000193218">
    <property type="component" value="Unassembled WGS sequence"/>
</dbReference>
<dbReference type="SUPFAM" id="SSF46579">
    <property type="entry name" value="Prefoldin"/>
    <property type="match status" value="1"/>
</dbReference>
<dbReference type="Gene3D" id="1.10.287.370">
    <property type="match status" value="1"/>
</dbReference>
<dbReference type="EMBL" id="NBSH01000004">
    <property type="protein sequence ID" value="ORX38248.1"/>
    <property type="molecule type" value="Genomic_DNA"/>
</dbReference>
<dbReference type="InParanoid" id="A0A1Y1UJM0"/>
<accession>A0A1Y1UJM0</accession>
<dbReference type="STRING" id="4999.A0A1Y1UJM0"/>
<name>A0A1Y1UJM0_9TREE</name>
<evidence type="ECO:0000256" key="1">
    <source>
        <dbReference type="SAM" id="Coils"/>
    </source>
</evidence>
<dbReference type="OrthoDB" id="433124at2759"/>
<comment type="caution">
    <text evidence="2">The sequence shown here is derived from an EMBL/GenBank/DDBJ whole genome shotgun (WGS) entry which is preliminary data.</text>
</comment>
<keyword evidence="3" id="KW-1185">Reference proteome</keyword>
<feature type="coiled-coil region" evidence="1">
    <location>
        <begin position="25"/>
        <end position="52"/>
    </location>
</feature>
<gene>
    <name evidence="2" type="ORF">BD324DRAFT_620128</name>
</gene>
<keyword evidence="1" id="KW-0175">Coiled coil</keyword>
<evidence type="ECO:0000313" key="3">
    <source>
        <dbReference type="Proteomes" id="UP000193218"/>
    </source>
</evidence>
<dbReference type="AlphaFoldDB" id="A0A1Y1UJM0"/>
<proteinExistence type="predicted"/>
<dbReference type="CDD" id="cd23158">
    <property type="entry name" value="Prefoldin_UXT"/>
    <property type="match status" value="1"/>
</dbReference>
<evidence type="ECO:0000313" key="2">
    <source>
        <dbReference type="EMBL" id="ORX38248.1"/>
    </source>
</evidence>
<sequence length="143" mass="15972">MNDGTSTIKLQTYASHLNTVLLPSLDQLRRNLAKLEQDIAEYDDVSQKAKLLVADARRPQEAMMDLGAGVYVDVIVPDTSQMTLDLGLDIHLQMPVDEAGEYAAKRVTMLQKRRSALKIKEENLIWQIEQFRGAMNQASGLAT</sequence>
<dbReference type="Pfam" id="PF02996">
    <property type="entry name" value="Prefoldin"/>
    <property type="match status" value="1"/>
</dbReference>
<protein>
    <submittedName>
        <fullName evidence="2">Prefoldin subunit-domain-containing protein</fullName>
    </submittedName>
</protein>
<reference evidence="2 3" key="1">
    <citation type="submission" date="2017-03" db="EMBL/GenBank/DDBJ databases">
        <title>Widespread Adenine N6-methylation of Active Genes in Fungi.</title>
        <authorList>
            <consortium name="DOE Joint Genome Institute"/>
            <person name="Mondo S.J."/>
            <person name="Dannebaum R.O."/>
            <person name="Kuo R.C."/>
            <person name="Louie K.B."/>
            <person name="Bewick A.J."/>
            <person name="Labutti K."/>
            <person name="Haridas S."/>
            <person name="Kuo A."/>
            <person name="Salamov A."/>
            <person name="Ahrendt S.R."/>
            <person name="Lau R."/>
            <person name="Bowen B.P."/>
            <person name="Lipzen A."/>
            <person name="Sullivan W."/>
            <person name="Andreopoulos W.B."/>
            <person name="Clum A."/>
            <person name="Lindquist E."/>
            <person name="Daum C."/>
            <person name="Northen T.R."/>
            <person name="Ramamoorthy G."/>
            <person name="Schmitz R.J."/>
            <person name="Gryganskyi A."/>
            <person name="Culley D."/>
            <person name="Magnuson J."/>
            <person name="James T.Y."/>
            <person name="O'Malley M.A."/>
            <person name="Stajich J.E."/>
            <person name="Spatafora J.W."/>
            <person name="Visel A."/>
            <person name="Grigoriev I.V."/>
        </authorList>
    </citation>
    <scope>NUCLEOTIDE SEQUENCE [LARGE SCALE GENOMIC DNA]</scope>
    <source>
        <strain evidence="2 3">NRRL Y-17943</strain>
    </source>
</reference>
<dbReference type="RefSeq" id="XP_021872170.1">
    <property type="nucleotide sequence ID" value="XM_022015249.1"/>
</dbReference>